<name>A0ABV2IXQ9_9HYPH</name>
<gene>
    <name evidence="1" type="ORF">ABID16_001592</name>
</gene>
<sequence length="56" mass="6490">MAQVISISERMPRTPRRAEPGVQDAQILLFTGIRYERFGQAPERVELDERGEPVRH</sequence>
<comment type="caution">
    <text evidence="1">The sequence shown here is derived from an EMBL/GenBank/DDBJ whole genome shotgun (WGS) entry which is preliminary data.</text>
</comment>
<evidence type="ECO:0000313" key="2">
    <source>
        <dbReference type="Proteomes" id="UP001549047"/>
    </source>
</evidence>
<dbReference type="EMBL" id="JBEPMB010000001">
    <property type="protein sequence ID" value="MET3613287.1"/>
    <property type="molecule type" value="Genomic_DNA"/>
</dbReference>
<evidence type="ECO:0000313" key="1">
    <source>
        <dbReference type="EMBL" id="MET3613287.1"/>
    </source>
</evidence>
<reference evidence="1 2" key="1">
    <citation type="submission" date="2024-06" db="EMBL/GenBank/DDBJ databases">
        <title>Genomic Encyclopedia of Type Strains, Phase IV (KMG-IV): sequencing the most valuable type-strain genomes for metagenomic binning, comparative biology and taxonomic classification.</title>
        <authorList>
            <person name="Goeker M."/>
        </authorList>
    </citation>
    <scope>NUCLEOTIDE SEQUENCE [LARGE SCALE GENOMIC DNA]</scope>
    <source>
        <strain evidence="1 2">DSM 29780</strain>
    </source>
</reference>
<keyword evidence="2" id="KW-1185">Reference proteome</keyword>
<dbReference type="RefSeq" id="WP_354555766.1">
    <property type="nucleotide sequence ID" value="NZ_JBEPMB010000001.1"/>
</dbReference>
<dbReference type="Proteomes" id="UP001549047">
    <property type="component" value="Unassembled WGS sequence"/>
</dbReference>
<accession>A0ABV2IXQ9</accession>
<protein>
    <submittedName>
        <fullName evidence="1">Uncharacterized protein</fullName>
    </submittedName>
</protein>
<organism evidence="1 2">
    <name type="scientific">Rhizobium aquaticum</name>
    <dbReference type="NCBI Taxonomy" id="1549636"/>
    <lineage>
        <taxon>Bacteria</taxon>
        <taxon>Pseudomonadati</taxon>
        <taxon>Pseudomonadota</taxon>
        <taxon>Alphaproteobacteria</taxon>
        <taxon>Hyphomicrobiales</taxon>
        <taxon>Rhizobiaceae</taxon>
        <taxon>Rhizobium/Agrobacterium group</taxon>
        <taxon>Rhizobium</taxon>
    </lineage>
</organism>
<proteinExistence type="predicted"/>